<dbReference type="EMBL" id="FOTY01000008">
    <property type="protein sequence ID" value="SFL92284.1"/>
    <property type="molecule type" value="Genomic_DNA"/>
</dbReference>
<sequence length="244" mass="26726">MSSNVVNRTTAIGRLFTFKCRAFTEILSSLLLLQLFAVLLSSTIFSTVTTSTFQEGFDVTMDTYSSDFVIVFTMLWGFLCSLNITTKAYREDDFLFVTNRLTSHLSTILFLCAVSAAGGITAALSGFLIRVLAYYIHDNVILSTAFGPGLFLTGAAAAAGYVLLSTAAGYLAGIIIQWHRAFKLLIPAVVIGLMSLRGADIAEQFRSFLYLESFFPMFAVKVFGMLVLVFGAGLLFAKRLEVRQ</sequence>
<feature type="transmembrane region" description="Helical" evidence="1">
    <location>
        <begin position="26"/>
        <end position="48"/>
    </location>
</feature>
<keyword evidence="1" id="KW-0472">Membrane</keyword>
<feature type="transmembrane region" description="Helical" evidence="1">
    <location>
        <begin position="149"/>
        <end position="172"/>
    </location>
</feature>
<organism evidence="2 3">
    <name type="scientific">Salibacterium qingdaonense</name>
    <dbReference type="NCBI Taxonomy" id="266892"/>
    <lineage>
        <taxon>Bacteria</taxon>
        <taxon>Bacillati</taxon>
        <taxon>Bacillota</taxon>
        <taxon>Bacilli</taxon>
        <taxon>Bacillales</taxon>
        <taxon>Bacillaceae</taxon>
    </lineage>
</organism>
<evidence type="ECO:0000256" key="1">
    <source>
        <dbReference type="SAM" id="Phobius"/>
    </source>
</evidence>
<reference evidence="2 3" key="1">
    <citation type="submission" date="2016-10" db="EMBL/GenBank/DDBJ databases">
        <authorList>
            <person name="de Groot N.N."/>
        </authorList>
    </citation>
    <scope>NUCLEOTIDE SEQUENCE [LARGE SCALE GENOMIC DNA]</scope>
    <source>
        <strain evidence="2 3">CGMCC 1.6134</strain>
    </source>
</reference>
<feature type="transmembrane region" description="Helical" evidence="1">
    <location>
        <begin position="107"/>
        <end position="129"/>
    </location>
</feature>
<protein>
    <recommendedName>
        <fullName evidence="4">ABC-2 family transporter protein</fullName>
    </recommendedName>
</protein>
<dbReference type="AlphaFoldDB" id="A0A1I4LMP9"/>
<feature type="transmembrane region" description="Helical" evidence="1">
    <location>
        <begin position="68"/>
        <end position="86"/>
    </location>
</feature>
<keyword evidence="3" id="KW-1185">Reference proteome</keyword>
<proteinExistence type="predicted"/>
<evidence type="ECO:0000313" key="3">
    <source>
        <dbReference type="Proteomes" id="UP000199668"/>
    </source>
</evidence>
<keyword evidence="1" id="KW-0812">Transmembrane</keyword>
<dbReference type="Proteomes" id="UP000199668">
    <property type="component" value="Unassembled WGS sequence"/>
</dbReference>
<evidence type="ECO:0008006" key="4">
    <source>
        <dbReference type="Google" id="ProtNLM"/>
    </source>
</evidence>
<keyword evidence="1" id="KW-1133">Transmembrane helix</keyword>
<feature type="transmembrane region" description="Helical" evidence="1">
    <location>
        <begin position="184"/>
        <end position="202"/>
    </location>
</feature>
<feature type="transmembrane region" description="Helical" evidence="1">
    <location>
        <begin position="214"/>
        <end position="237"/>
    </location>
</feature>
<gene>
    <name evidence="2" type="ORF">SAMN04488054_10862</name>
</gene>
<name>A0A1I4LMP9_9BACI</name>
<dbReference type="STRING" id="266892.SAMN04488054_10862"/>
<evidence type="ECO:0000313" key="2">
    <source>
        <dbReference type="EMBL" id="SFL92284.1"/>
    </source>
</evidence>
<accession>A0A1I4LMP9</accession>